<evidence type="ECO:0000313" key="2">
    <source>
        <dbReference type="Proteomes" id="UP000308600"/>
    </source>
</evidence>
<dbReference type="Proteomes" id="UP000308600">
    <property type="component" value="Unassembled WGS sequence"/>
</dbReference>
<protein>
    <submittedName>
        <fullName evidence="1">Uncharacterized protein</fullName>
    </submittedName>
</protein>
<dbReference type="EMBL" id="ML208272">
    <property type="protein sequence ID" value="TFK73874.1"/>
    <property type="molecule type" value="Genomic_DNA"/>
</dbReference>
<evidence type="ECO:0000313" key="1">
    <source>
        <dbReference type="EMBL" id="TFK73874.1"/>
    </source>
</evidence>
<accession>A0ACD3B8B3</accession>
<sequence>MDTTSISNPAYADLSLDLSPDAHTEPCLPSEIEYEIFMMAYHNTAVADRLNLLQVAKRVYAWLIPLLYRTVAINGNHQSKYPNLDILKRLGSHVRYIYVSQNGSSMDISALVSSCPHIVNLSFWYHPTEIPEIFHLPLKRLSVYDLEIFEKQLTNALASAHKAQVQKWCSNITHLAWGRLGIDLCRDLAPRFPNVTHFLLGEWNSKDVILEVLKSCPRLQVMIRLLASFESTGRTFVEDDLDPVDIRVVTVNACLSSDWIRGREGEDDMWVIAERKVKERRECKGWVGWKDDLILARP</sequence>
<organism evidence="1 2">
    <name type="scientific">Pluteus cervinus</name>
    <dbReference type="NCBI Taxonomy" id="181527"/>
    <lineage>
        <taxon>Eukaryota</taxon>
        <taxon>Fungi</taxon>
        <taxon>Dikarya</taxon>
        <taxon>Basidiomycota</taxon>
        <taxon>Agaricomycotina</taxon>
        <taxon>Agaricomycetes</taxon>
        <taxon>Agaricomycetidae</taxon>
        <taxon>Agaricales</taxon>
        <taxon>Pluteineae</taxon>
        <taxon>Pluteaceae</taxon>
        <taxon>Pluteus</taxon>
    </lineage>
</organism>
<keyword evidence="2" id="KW-1185">Reference proteome</keyword>
<name>A0ACD3B8B3_9AGAR</name>
<reference evidence="1 2" key="1">
    <citation type="journal article" date="2019" name="Nat. Ecol. Evol.">
        <title>Megaphylogeny resolves global patterns of mushroom evolution.</title>
        <authorList>
            <person name="Varga T."/>
            <person name="Krizsan K."/>
            <person name="Foldi C."/>
            <person name="Dima B."/>
            <person name="Sanchez-Garcia M."/>
            <person name="Sanchez-Ramirez S."/>
            <person name="Szollosi G.J."/>
            <person name="Szarkandi J.G."/>
            <person name="Papp V."/>
            <person name="Albert L."/>
            <person name="Andreopoulos W."/>
            <person name="Angelini C."/>
            <person name="Antonin V."/>
            <person name="Barry K.W."/>
            <person name="Bougher N.L."/>
            <person name="Buchanan P."/>
            <person name="Buyck B."/>
            <person name="Bense V."/>
            <person name="Catcheside P."/>
            <person name="Chovatia M."/>
            <person name="Cooper J."/>
            <person name="Damon W."/>
            <person name="Desjardin D."/>
            <person name="Finy P."/>
            <person name="Geml J."/>
            <person name="Haridas S."/>
            <person name="Hughes K."/>
            <person name="Justo A."/>
            <person name="Karasinski D."/>
            <person name="Kautmanova I."/>
            <person name="Kiss B."/>
            <person name="Kocsube S."/>
            <person name="Kotiranta H."/>
            <person name="LaButti K.M."/>
            <person name="Lechner B.E."/>
            <person name="Liimatainen K."/>
            <person name="Lipzen A."/>
            <person name="Lukacs Z."/>
            <person name="Mihaltcheva S."/>
            <person name="Morgado L.N."/>
            <person name="Niskanen T."/>
            <person name="Noordeloos M.E."/>
            <person name="Ohm R.A."/>
            <person name="Ortiz-Santana B."/>
            <person name="Ovrebo C."/>
            <person name="Racz N."/>
            <person name="Riley R."/>
            <person name="Savchenko A."/>
            <person name="Shiryaev A."/>
            <person name="Soop K."/>
            <person name="Spirin V."/>
            <person name="Szebenyi C."/>
            <person name="Tomsovsky M."/>
            <person name="Tulloss R.E."/>
            <person name="Uehling J."/>
            <person name="Grigoriev I.V."/>
            <person name="Vagvolgyi C."/>
            <person name="Papp T."/>
            <person name="Martin F.M."/>
            <person name="Miettinen O."/>
            <person name="Hibbett D.S."/>
            <person name="Nagy L.G."/>
        </authorList>
    </citation>
    <scope>NUCLEOTIDE SEQUENCE [LARGE SCALE GENOMIC DNA]</scope>
    <source>
        <strain evidence="1 2">NL-1719</strain>
    </source>
</reference>
<proteinExistence type="predicted"/>
<gene>
    <name evidence="1" type="ORF">BDN72DRAFT_135425</name>
</gene>